<dbReference type="Proteomes" id="UP000256805">
    <property type="component" value="Unassembled WGS sequence"/>
</dbReference>
<gene>
    <name evidence="1" type="ORF">CBM2634_B170416</name>
</gene>
<dbReference type="EMBL" id="OVTA01000040">
    <property type="protein sequence ID" value="SPS01089.1"/>
    <property type="molecule type" value="Genomic_DNA"/>
</dbReference>
<organism evidence="1 2">
    <name type="scientific">Cupriavidus taiwanensis</name>
    <dbReference type="NCBI Taxonomy" id="164546"/>
    <lineage>
        <taxon>Bacteria</taxon>
        <taxon>Pseudomonadati</taxon>
        <taxon>Pseudomonadota</taxon>
        <taxon>Betaproteobacteria</taxon>
        <taxon>Burkholderiales</taxon>
        <taxon>Burkholderiaceae</taxon>
        <taxon>Cupriavidus</taxon>
    </lineage>
</organism>
<name>A0A375J884_9BURK</name>
<protein>
    <submittedName>
        <fullName evidence="1">Uncharacterized protein</fullName>
    </submittedName>
</protein>
<accession>A0A375J884</accession>
<dbReference type="AlphaFoldDB" id="A0A375J884"/>
<sequence>MAARCGCGTRAGPRCCIPMPRPSTRRCRARRRWWRPRWSPWRRGSTCRAARAMCTATHGRRNRWPTGTSGTACCRAEPGTRDFLPNPNAGQALIANAAARVSVRLDAGFGRSTRSVYFQINEAF</sequence>
<proteinExistence type="predicted"/>
<reference evidence="1 2" key="1">
    <citation type="submission" date="2018-01" db="EMBL/GenBank/DDBJ databases">
        <authorList>
            <person name="Gaut B.S."/>
            <person name="Morton B.R."/>
            <person name="Clegg M.T."/>
            <person name="Duvall M.R."/>
        </authorList>
    </citation>
    <scope>NUCLEOTIDE SEQUENCE [LARGE SCALE GENOMIC DNA]</scope>
    <source>
        <strain evidence="1">Cupriavidus taiwanensis cmp 52</strain>
    </source>
</reference>
<evidence type="ECO:0000313" key="2">
    <source>
        <dbReference type="Proteomes" id="UP000256805"/>
    </source>
</evidence>
<evidence type="ECO:0000313" key="1">
    <source>
        <dbReference type="EMBL" id="SPS01089.1"/>
    </source>
</evidence>